<keyword evidence="1" id="KW-0645">Protease</keyword>
<evidence type="ECO:0000313" key="1">
    <source>
        <dbReference type="EMBL" id="SEW20288.1"/>
    </source>
</evidence>
<dbReference type="RefSeq" id="WP_089791427.1">
    <property type="nucleotide sequence ID" value="NZ_FOIU01000001.1"/>
</dbReference>
<dbReference type="Gene3D" id="2.40.70.10">
    <property type="entry name" value="Acid Proteases"/>
    <property type="match status" value="2"/>
</dbReference>
<dbReference type="AlphaFoldDB" id="A0A1I0Q083"/>
<keyword evidence="2" id="KW-1185">Reference proteome</keyword>
<name>A0A1I0Q083_9FLAO</name>
<accession>A0A1I0Q083</accession>
<dbReference type="SUPFAM" id="SSF50630">
    <property type="entry name" value="Acid proteases"/>
    <property type="match status" value="1"/>
</dbReference>
<dbReference type="Pfam" id="PF13650">
    <property type="entry name" value="Asp_protease_2"/>
    <property type="match status" value="1"/>
</dbReference>
<dbReference type="InterPro" id="IPR021109">
    <property type="entry name" value="Peptidase_aspartic_dom_sf"/>
</dbReference>
<dbReference type="InterPro" id="IPR034122">
    <property type="entry name" value="Retropepsin-like_bacterial"/>
</dbReference>
<dbReference type="STRING" id="356305.SAMN05421841_1564"/>
<keyword evidence="1" id="KW-0378">Hydrolase</keyword>
<dbReference type="EMBL" id="FOIU01000001">
    <property type="protein sequence ID" value="SEW20288.1"/>
    <property type="molecule type" value="Genomic_DNA"/>
</dbReference>
<proteinExistence type="predicted"/>
<dbReference type="CDD" id="cd05483">
    <property type="entry name" value="retropepsin_like_bacteria"/>
    <property type="match status" value="1"/>
</dbReference>
<protein>
    <submittedName>
        <fullName evidence="1">Aspartyl protease</fullName>
    </submittedName>
</protein>
<dbReference type="GO" id="GO:0006508">
    <property type="term" value="P:proteolysis"/>
    <property type="evidence" value="ECO:0007669"/>
    <property type="project" value="UniProtKB-KW"/>
</dbReference>
<evidence type="ECO:0000313" key="2">
    <source>
        <dbReference type="Proteomes" id="UP000199469"/>
    </source>
</evidence>
<gene>
    <name evidence="1" type="ORF">SAMN05421841_1564</name>
</gene>
<dbReference type="OrthoDB" id="5580718at2"/>
<sequence>MKNIFCSFFAFCSILISAQGKRFFENGEVQLRNPVEKINLNYANELPFVKVTINGKMYNFLFDSGAPTVISQTIYKELNLEKKHRSKVKDSQKNKHEQIFTELPEMTIDHVVFKKIGAIVLDLSSAELGCLKVDGLIGANQMAKLFWRINYSENSLEATKDLSLFDLSGYDITIPFLTQTQKTPMIETKILDKNIKLTFDTGASGRLRIADQNFDSKKATRAVETFGTSAVGAFGAGKPVAGYIFRAEDMTLGNKNFPNQLIATGGSDLIGNEFFKDFAFIFDWKNSKIYMKRIKETPAKLETFGFSYRFIDLKPVVTFVFKEDNFPLKIGDSIISINNINLENLDQDGACHYTLNRIERDQETIDIKIKRDGKILDVTMKKKEYLQ</sequence>
<dbReference type="InterPro" id="IPR036034">
    <property type="entry name" value="PDZ_sf"/>
</dbReference>
<dbReference type="SUPFAM" id="SSF50156">
    <property type="entry name" value="PDZ domain-like"/>
    <property type="match status" value="1"/>
</dbReference>
<dbReference type="GO" id="GO:0008233">
    <property type="term" value="F:peptidase activity"/>
    <property type="evidence" value="ECO:0007669"/>
    <property type="project" value="UniProtKB-KW"/>
</dbReference>
<dbReference type="Proteomes" id="UP000199469">
    <property type="component" value="Unassembled WGS sequence"/>
</dbReference>
<reference evidence="2" key="1">
    <citation type="submission" date="2016-10" db="EMBL/GenBank/DDBJ databases">
        <authorList>
            <person name="Varghese N."/>
            <person name="Submissions S."/>
        </authorList>
    </citation>
    <scope>NUCLEOTIDE SEQUENCE [LARGE SCALE GENOMIC DNA]</scope>
    <source>
        <strain evidence="2">DSM 17724</strain>
    </source>
</reference>
<organism evidence="1 2">
    <name type="scientific">Chryseobacterium wanjuense</name>
    <dbReference type="NCBI Taxonomy" id="356305"/>
    <lineage>
        <taxon>Bacteria</taxon>
        <taxon>Pseudomonadati</taxon>
        <taxon>Bacteroidota</taxon>
        <taxon>Flavobacteriia</taxon>
        <taxon>Flavobacteriales</taxon>
        <taxon>Weeksellaceae</taxon>
        <taxon>Chryseobacterium group</taxon>
        <taxon>Chryseobacterium</taxon>
    </lineage>
</organism>